<sequence length="180" mass="19920">MRFWRGRAYVMVSADGYVARTNGDVSWRTQPPALGRRHEPGMGSRAAHEWGTFHPVIDHVVMGRGSYERRHELGLWCRDAEPVVLSASMPDGQGVPVVRCVDEAAAWLNRVRAREVFVQGTTVLPAFLRRGFVDELTIATMPVLLGGGIPLLASDRDVHLELRATHGTEAGVVHATYRVL</sequence>
<dbReference type="AlphaFoldDB" id="A0A542ZT30"/>
<dbReference type="InterPro" id="IPR050765">
    <property type="entry name" value="Riboflavin_Biosynth_HTPR"/>
</dbReference>
<dbReference type="Proteomes" id="UP000316196">
    <property type="component" value="Unassembled WGS sequence"/>
</dbReference>
<comment type="caution">
    <text evidence="1">The sequence shown here is derived from an EMBL/GenBank/DDBJ whole genome shotgun (WGS) entry which is preliminary data.</text>
</comment>
<protein>
    <submittedName>
        <fullName evidence="1">Dihydrofolate reductase</fullName>
    </submittedName>
</protein>
<organism evidence="1 2">
    <name type="scientific">Propioniferax innocua</name>
    <dbReference type="NCBI Taxonomy" id="1753"/>
    <lineage>
        <taxon>Bacteria</taxon>
        <taxon>Bacillati</taxon>
        <taxon>Actinomycetota</taxon>
        <taxon>Actinomycetes</taxon>
        <taxon>Propionibacteriales</taxon>
        <taxon>Propionibacteriaceae</taxon>
        <taxon>Propioniferax</taxon>
    </lineage>
</organism>
<gene>
    <name evidence="1" type="ORF">FB460_1310</name>
</gene>
<dbReference type="EMBL" id="VFOR01000001">
    <property type="protein sequence ID" value="TQL63495.1"/>
    <property type="molecule type" value="Genomic_DNA"/>
</dbReference>
<dbReference type="OrthoDB" id="3820697at2"/>
<accession>A0A542ZT30</accession>
<keyword evidence="2" id="KW-1185">Reference proteome</keyword>
<dbReference type="PANTHER" id="PTHR38011">
    <property type="entry name" value="DIHYDROFOLATE REDUCTASE FAMILY PROTEIN (AFU_ORTHOLOGUE AFUA_8G06820)"/>
    <property type="match status" value="1"/>
</dbReference>
<name>A0A542ZT30_9ACTN</name>
<proteinExistence type="predicted"/>
<dbReference type="InterPro" id="IPR024072">
    <property type="entry name" value="DHFR-like_dom_sf"/>
</dbReference>
<reference evidence="1 2" key="1">
    <citation type="submission" date="2019-06" db="EMBL/GenBank/DDBJ databases">
        <title>Sequencing the genomes of 1000 actinobacteria strains.</title>
        <authorList>
            <person name="Klenk H.-P."/>
        </authorList>
    </citation>
    <scope>NUCLEOTIDE SEQUENCE [LARGE SCALE GENOMIC DNA]</scope>
    <source>
        <strain evidence="1 2">DSM 8251</strain>
    </source>
</reference>
<dbReference type="SUPFAM" id="SSF53597">
    <property type="entry name" value="Dihydrofolate reductase-like"/>
    <property type="match status" value="1"/>
</dbReference>
<dbReference type="RefSeq" id="WP_142093210.1">
    <property type="nucleotide sequence ID" value="NZ_BAAAMD010000002.1"/>
</dbReference>
<evidence type="ECO:0000313" key="2">
    <source>
        <dbReference type="Proteomes" id="UP000316196"/>
    </source>
</evidence>
<dbReference type="Gene3D" id="3.40.430.10">
    <property type="entry name" value="Dihydrofolate Reductase, subunit A"/>
    <property type="match status" value="1"/>
</dbReference>
<dbReference type="PANTHER" id="PTHR38011:SF11">
    <property type="entry name" value="2,5-DIAMINO-6-RIBOSYLAMINO-4(3H)-PYRIMIDINONE 5'-PHOSPHATE REDUCTASE"/>
    <property type="match status" value="1"/>
</dbReference>
<evidence type="ECO:0000313" key="1">
    <source>
        <dbReference type="EMBL" id="TQL63495.1"/>
    </source>
</evidence>